<keyword evidence="2" id="KW-1185">Reference proteome</keyword>
<gene>
    <name evidence="1" type="ORF">NM208_g4751</name>
</gene>
<proteinExistence type="predicted"/>
<name>A0ACC1SJE4_9HYPO</name>
<protein>
    <submittedName>
        <fullName evidence="1">Uncharacterized protein</fullName>
    </submittedName>
</protein>
<accession>A0ACC1SJE4</accession>
<evidence type="ECO:0000313" key="2">
    <source>
        <dbReference type="Proteomes" id="UP001148629"/>
    </source>
</evidence>
<sequence>MGLRQAYHDQVATFPRAKDATTITRWELAQTPQLFRGFTAVMTIIAVNVSVFFFVSVWLLKVTESSLIGNAWQTVAQVAKSPDTQQVLDHAMLAKDKDVENLIRGRTPTKGFSQSIRYSVNWVSRIFKKERPDNVERLPLGNQLFEETE</sequence>
<dbReference type="EMBL" id="JANRMS010000370">
    <property type="protein sequence ID" value="KAJ3541121.1"/>
    <property type="molecule type" value="Genomic_DNA"/>
</dbReference>
<organism evidence="1 2">
    <name type="scientific">Fusarium decemcellulare</name>
    <dbReference type="NCBI Taxonomy" id="57161"/>
    <lineage>
        <taxon>Eukaryota</taxon>
        <taxon>Fungi</taxon>
        <taxon>Dikarya</taxon>
        <taxon>Ascomycota</taxon>
        <taxon>Pezizomycotina</taxon>
        <taxon>Sordariomycetes</taxon>
        <taxon>Hypocreomycetidae</taxon>
        <taxon>Hypocreales</taxon>
        <taxon>Nectriaceae</taxon>
        <taxon>Fusarium</taxon>
        <taxon>Fusarium decemcellulare species complex</taxon>
    </lineage>
</organism>
<comment type="caution">
    <text evidence="1">The sequence shown here is derived from an EMBL/GenBank/DDBJ whole genome shotgun (WGS) entry which is preliminary data.</text>
</comment>
<evidence type="ECO:0000313" key="1">
    <source>
        <dbReference type="EMBL" id="KAJ3541121.1"/>
    </source>
</evidence>
<dbReference type="Proteomes" id="UP001148629">
    <property type="component" value="Unassembled WGS sequence"/>
</dbReference>
<reference evidence="1" key="1">
    <citation type="submission" date="2022-08" db="EMBL/GenBank/DDBJ databases">
        <title>Genome Sequence of Fusarium decemcellulare.</title>
        <authorList>
            <person name="Buettner E."/>
        </authorList>
    </citation>
    <scope>NUCLEOTIDE SEQUENCE</scope>
    <source>
        <strain evidence="1">Babe19</strain>
    </source>
</reference>